<comment type="caution">
    <text evidence="2">The sequence shown here is derived from an EMBL/GenBank/DDBJ whole genome shotgun (WGS) entry which is preliminary data.</text>
</comment>
<sequence length="261" mass="27832">MRHFIFAIAISAPAASVAGGVFDGAEVVFLGEQHDNATHHQVQAEIVAELNPPALVFEMLTPEQAARVTPALISDEAALEAALGWNASGWPDFAMYYPIFAAAPEARVFGAAVPRDAAGRVRDEGIVAVFGPGARDYGLTDALEPGQQAAQEQLQFEAHCNAMPEEMLPMMVDIQRLRDARLAQEAARAFADEGGPVVVITGNGHARKDWGAPVYLDRVLPGLRIVSLGQGEEAYGDPAGEFDLVKVGPDTDRGDPCEAFR</sequence>
<dbReference type="InterPro" id="IPR007314">
    <property type="entry name" value="Cofac_haem-bd_dom"/>
</dbReference>
<name>A0ABS6N832_9RHOB</name>
<accession>A0ABS6N832</accession>
<protein>
    <submittedName>
        <fullName evidence="2">ChaN family lipoprotein</fullName>
    </submittedName>
</protein>
<gene>
    <name evidence="2" type="ORF">KUH32_09290</name>
</gene>
<dbReference type="Pfam" id="PF04187">
    <property type="entry name" value="Cofac_haem_bdg"/>
    <property type="match status" value="1"/>
</dbReference>
<dbReference type="CDD" id="cd14727">
    <property type="entry name" value="ChanN-like"/>
    <property type="match status" value="1"/>
</dbReference>
<evidence type="ECO:0000259" key="1">
    <source>
        <dbReference type="Pfam" id="PF04187"/>
    </source>
</evidence>
<evidence type="ECO:0000313" key="2">
    <source>
        <dbReference type="EMBL" id="MBV2359968.1"/>
    </source>
</evidence>
<dbReference type="Proteomes" id="UP001166293">
    <property type="component" value="Unassembled WGS sequence"/>
</dbReference>
<evidence type="ECO:0000313" key="3">
    <source>
        <dbReference type="Proteomes" id="UP001166293"/>
    </source>
</evidence>
<reference evidence="2" key="1">
    <citation type="submission" date="2021-06" db="EMBL/GenBank/DDBJ databases">
        <title>Thalassococcus sp. CAU 1522 isolated from sea sand, Republic of Korea.</title>
        <authorList>
            <person name="Kim W."/>
        </authorList>
    </citation>
    <scope>NUCLEOTIDE SEQUENCE</scope>
    <source>
        <strain evidence="2">CAU 1522</strain>
    </source>
</reference>
<keyword evidence="2" id="KW-0449">Lipoprotein</keyword>
<feature type="domain" description="Haem-binding uptake Tiki superfamily ChaN" evidence="1">
    <location>
        <begin position="24"/>
        <end position="216"/>
    </location>
</feature>
<proteinExistence type="predicted"/>
<keyword evidence="3" id="KW-1185">Reference proteome</keyword>
<organism evidence="2 3">
    <name type="scientific">Thalassococcus arenae</name>
    <dbReference type="NCBI Taxonomy" id="2851652"/>
    <lineage>
        <taxon>Bacteria</taxon>
        <taxon>Pseudomonadati</taxon>
        <taxon>Pseudomonadota</taxon>
        <taxon>Alphaproteobacteria</taxon>
        <taxon>Rhodobacterales</taxon>
        <taxon>Roseobacteraceae</taxon>
        <taxon>Thalassococcus</taxon>
    </lineage>
</organism>
<dbReference type="EMBL" id="JAHRWL010000001">
    <property type="protein sequence ID" value="MBV2359968.1"/>
    <property type="molecule type" value="Genomic_DNA"/>
</dbReference>
<dbReference type="RefSeq" id="WP_217777749.1">
    <property type="nucleotide sequence ID" value="NZ_JAHRWL010000001.1"/>
</dbReference>